<dbReference type="InterPro" id="IPR050493">
    <property type="entry name" value="FAD-dep_Monooxygenase_BioMet"/>
</dbReference>
<dbReference type="Pfam" id="PF01494">
    <property type="entry name" value="FAD_binding_3"/>
    <property type="match status" value="1"/>
</dbReference>
<evidence type="ECO:0000313" key="5">
    <source>
        <dbReference type="Proteomes" id="UP000620075"/>
    </source>
</evidence>
<dbReference type="PANTHER" id="PTHR13789">
    <property type="entry name" value="MONOOXYGENASE"/>
    <property type="match status" value="1"/>
</dbReference>
<accession>A0A934KEP6</accession>
<keyword evidence="2" id="KW-0503">Monooxygenase</keyword>
<dbReference type="GO" id="GO:0071949">
    <property type="term" value="F:FAD binding"/>
    <property type="evidence" value="ECO:0007669"/>
    <property type="project" value="InterPro"/>
</dbReference>
<dbReference type="InterPro" id="IPR002938">
    <property type="entry name" value="FAD-bd"/>
</dbReference>
<dbReference type="PANTHER" id="PTHR13789:SF268">
    <property type="entry name" value="5-METHYLPHENAZINE-1-CARBOXYLATE 1-MONOOXYGENASE"/>
    <property type="match status" value="1"/>
</dbReference>
<proteinExistence type="predicted"/>
<name>A0A934KEP6_9BACT</name>
<dbReference type="PRINTS" id="PR00420">
    <property type="entry name" value="RNGMNOXGNASE"/>
</dbReference>
<dbReference type="SUPFAM" id="SSF51905">
    <property type="entry name" value="FAD/NAD(P)-binding domain"/>
    <property type="match status" value="1"/>
</dbReference>
<dbReference type="RefSeq" id="WP_338176674.1">
    <property type="nucleotide sequence ID" value="NZ_JAEKNQ010000019.1"/>
</dbReference>
<dbReference type="GO" id="GO:0004497">
    <property type="term" value="F:monooxygenase activity"/>
    <property type="evidence" value="ECO:0007669"/>
    <property type="project" value="UniProtKB-KW"/>
</dbReference>
<evidence type="ECO:0000259" key="3">
    <source>
        <dbReference type="Pfam" id="PF01494"/>
    </source>
</evidence>
<dbReference type="AlphaFoldDB" id="A0A934KEP6"/>
<gene>
    <name evidence="4" type="ORF">JF888_03600</name>
</gene>
<dbReference type="NCBIfam" id="NF005720">
    <property type="entry name" value="PRK07538.1"/>
    <property type="match status" value="1"/>
</dbReference>
<reference evidence="4 5" key="1">
    <citation type="submission" date="2020-10" db="EMBL/GenBank/DDBJ databases">
        <title>Ca. Dormibacterota MAGs.</title>
        <authorList>
            <person name="Montgomery K."/>
        </authorList>
    </citation>
    <scope>NUCLEOTIDE SEQUENCE [LARGE SCALE GENOMIC DNA]</scope>
    <source>
        <strain evidence="4">SC8811_S16_3</strain>
    </source>
</reference>
<dbReference type="Gene3D" id="3.30.9.30">
    <property type="match status" value="1"/>
</dbReference>
<evidence type="ECO:0000313" key="4">
    <source>
        <dbReference type="EMBL" id="MBJ7602267.1"/>
    </source>
</evidence>
<sequence>MKIAIIGGGIGGMSLALSLVAAGLDDVDVYESAPDIRELGVGINVLPHAIRELTELGLLDELSAVGIPTADFSYFSRLGQWIWGEPLGLAAGYRWPQFSIHRGELLAVLYRAVTDRLGAHRIHTGHHLVRAGQDPRSGAWGDCVNRATGAPVDRVEADLLVGCDGIHSIVRRTLFPQEGPPKWNGVTMWRGVTMGKPFLSGRTMINAGSTRQRVVVYPISKVEEEQGKALINWVATLHIAASADMPAQDWTNFARKDEVLAAFAPFVFDFLNVPELIRGAEVIYRYPMVDLDPLPSWNFGRVTLLGDAAHPMHPVGGNGASQAIIDARVFARELALQPSIEAAVAAYDDQRRAATAALVQSNRRAGPHLCQDLVEERAPNGFTDLSGVVTPRELEEIAGDYKRIAGSEIDGLNSRKSLSVRPVTL</sequence>
<feature type="domain" description="FAD-binding" evidence="3">
    <location>
        <begin position="2"/>
        <end position="360"/>
    </location>
</feature>
<organism evidence="4 5">
    <name type="scientific">Candidatus Dormiibacter inghamiae</name>
    <dbReference type="NCBI Taxonomy" id="3127013"/>
    <lineage>
        <taxon>Bacteria</taxon>
        <taxon>Bacillati</taxon>
        <taxon>Candidatus Dormiibacterota</taxon>
        <taxon>Candidatus Dormibacteria</taxon>
        <taxon>Candidatus Dormibacterales</taxon>
        <taxon>Candidatus Dormibacteraceae</taxon>
        <taxon>Candidatus Dormiibacter</taxon>
    </lineage>
</organism>
<evidence type="ECO:0000256" key="2">
    <source>
        <dbReference type="ARBA" id="ARBA00023033"/>
    </source>
</evidence>
<dbReference type="Gene3D" id="3.50.50.60">
    <property type="entry name" value="FAD/NAD(P)-binding domain"/>
    <property type="match status" value="1"/>
</dbReference>
<dbReference type="Proteomes" id="UP000620075">
    <property type="component" value="Unassembled WGS sequence"/>
</dbReference>
<dbReference type="EMBL" id="JAEKNQ010000019">
    <property type="protein sequence ID" value="MBJ7602267.1"/>
    <property type="molecule type" value="Genomic_DNA"/>
</dbReference>
<keyword evidence="1" id="KW-0560">Oxidoreductase</keyword>
<dbReference type="SUPFAM" id="SSF54373">
    <property type="entry name" value="FAD-linked reductases, C-terminal domain"/>
    <property type="match status" value="1"/>
</dbReference>
<dbReference type="InterPro" id="IPR036188">
    <property type="entry name" value="FAD/NAD-bd_sf"/>
</dbReference>
<comment type="caution">
    <text evidence="4">The sequence shown here is derived from an EMBL/GenBank/DDBJ whole genome shotgun (WGS) entry which is preliminary data.</text>
</comment>
<protein>
    <submittedName>
        <fullName evidence="4">Flavin-dependent oxidoreductase</fullName>
    </submittedName>
</protein>
<evidence type="ECO:0000256" key="1">
    <source>
        <dbReference type="ARBA" id="ARBA00023002"/>
    </source>
</evidence>